<comment type="caution">
    <text evidence="1">The sequence shown here is derived from an EMBL/GenBank/DDBJ whole genome shotgun (WGS) entry which is preliminary data.</text>
</comment>
<name>A0AAV4G3V0_9GAST</name>
<evidence type="ECO:0000313" key="2">
    <source>
        <dbReference type="Proteomes" id="UP000762676"/>
    </source>
</evidence>
<dbReference type="AlphaFoldDB" id="A0AAV4G3V0"/>
<organism evidence="1 2">
    <name type="scientific">Elysia marginata</name>
    <dbReference type="NCBI Taxonomy" id="1093978"/>
    <lineage>
        <taxon>Eukaryota</taxon>
        <taxon>Metazoa</taxon>
        <taxon>Spiralia</taxon>
        <taxon>Lophotrochozoa</taxon>
        <taxon>Mollusca</taxon>
        <taxon>Gastropoda</taxon>
        <taxon>Heterobranchia</taxon>
        <taxon>Euthyneura</taxon>
        <taxon>Panpulmonata</taxon>
        <taxon>Sacoglossa</taxon>
        <taxon>Placobranchoidea</taxon>
        <taxon>Plakobranchidae</taxon>
        <taxon>Elysia</taxon>
    </lineage>
</organism>
<evidence type="ECO:0000313" key="1">
    <source>
        <dbReference type="EMBL" id="GFR79675.1"/>
    </source>
</evidence>
<gene>
    <name evidence="1" type="ORF">ElyMa_005881700</name>
</gene>
<protein>
    <submittedName>
        <fullName evidence="1">Uncharacterized protein</fullName>
    </submittedName>
</protein>
<reference evidence="1 2" key="1">
    <citation type="journal article" date="2021" name="Elife">
        <title>Chloroplast acquisition without the gene transfer in kleptoplastic sea slugs, Plakobranchus ocellatus.</title>
        <authorList>
            <person name="Maeda T."/>
            <person name="Takahashi S."/>
            <person name="Yoshida T."/>
            <person name="Shimamura S."/>
            <person name="Takaki Y."/>
            <person name="Nagai Y."/>
            <person name="Toyoda A."/>
            <person name="Suzuki Y."/>
            <person name="Arimoto A."/>
            <person name="Ishii H."/>
            <person name="Satoh N."/>
            <person name="Nishiyama T."/>
            <person name="Hasebe M."/>
            <person name="Maruyama T."/>
            <person name="Minagawa J."/>
            <person name="Obokata J."/>
            <person name="Shigenobu S."/>
        </authorList>
    </citation>
    <scope>NUCLEOTIDE SEQUENCE [LARGE SCALE GENOMIC DNA]</scope>
</reference>
<keyword evidence="2" id="KW-1185">Reference proteome</keyword>
<dbReference type="Proteomes" id="UP000762676">
    <property type="component" value="Unassembled WGS sequence"/>
</dbReference>
<proteinExistence type="predicted"/>
<dbReference type="EMBL" id="BMAT01011808">
    <property type="protein sequence ID" value="GFR79675.1"/>
    <property type="molecule type" value="Genomic_DNA"/>
</dbReference>
<accession>A0AAV4G3V0</accession>
<sequence length="136" mass="14494">MQICKKSVSSSMGLAKLTCTPGTATSTIYRLQTCPSKLHVLQTCHSEGGDLPRSPGASLSKHGFALAQSAHNKRIRQGRAGHPTDQGYNLTRASMPKHWTSGVLASASISRSQLAHTAPTVKRLVSVTKPLEISCE</sequence>